<dbReference type="OrthoDB" id="531050at2759"/>
<accession>A0A2P6TYW9</accession>
<gene>
    <name evidence="2" type="ORF">C2E21_2101</name>
</gene>
<protein>
    <recommendedName>
        <fullName evidence="4">DUF4050 domain-containing protein</fullName>
    </recommendedName>
</protein>
<keyword evidence="3" id="KW-1185">Reference proteome</keyword>
<dbReference type="PANTHER" id="PTHR33373:SF34">
    <property type="entry name" value="DUF4050 DOMAIN-CONTAINING PROTEIN"/>
    <property type="match status" value="1"/>
</dbReference>
<feature type="compositionally biased region" description="Low complexity" evidence="1">
    <location>
        <begin position="1"/>
        <end position="23"/>
    </location>
</feature>
<dbReference type="EMBL" id="LHPG02000004">
    <property type="protein sequence ID" value="PRW59258.1"/>
    <property type="molecule type" value="Genomic_DNA"/>
</dbReference>
<feature type="compositionally biased region" description="Polar residues" evidence="1">
    <location>
        <begin position="54"/>
        <end position="63"/>
    </location>
</feature>
<sequence length="144" mass="15115">MAENGQLGPAAAGAVQPGPAQQQERAEQESPAAADGTAAGAPANAADTAQQQQEGPSSTSADTFSIGPEAWAAQRRAWANPRKRRGAEADGSSEQRSARQPAIPADAEYDTLLGAPYRRFEQPIPLPEMIEFLTECWALSIGLD</sequence>
<feature type="compositionally biased region" description="Low complexity" evidence="1">
    <location>
        <begin position="31"/>
        <end position="53"/>
    </location>
</feature>
<feature type="region of interest" description="Disordered" evidence="1">
    <location>
        <begin position="1"/>
        <end position="109"/>
    </location>
</feature>
<dbReference type="Proteomes" id="UP000239899">
    <property type="component" value="Unassembled WGS sequence"/>
</dbReference>
<evidence type="ECO:0008006" key="4">
    <source>
        <dbReference type="Google" id="ProtNLM"/>
    </source>
</evidence>
<proteinExistence type="predicted"/>
<comment type="caution">
    <text evidence="2">The sequence shown here is derived from an EMBL/GenBank/DDBJ whole genome shotgun (WGS) entry which is preliminary data.</text>
</comment>
<evidence type="ECO:0000313" key="2">
    <source>
        <dbReference type="EMBL" id="PRW59258.1"/>
    </source>
</evidence>
<evidence type="ECO:0000256" key="1">
    <source>
        <dbReference type="SAM" id="MobiDB-lite"/>
    </source>
</evidence>
<dbReference type="PANTHER" id="PTHR33373">
    <property type="entry name" value="OS07G0479600 PROTEIN"/>
    <property type="match status" value="1"/>
</dbReference>
<dbReference type="AlphaFoldDB" id="A0A2P6TYW9"/>
<evidence type="ECO:0000313" key="3">
    <source>
        <dbReference type="Proteomes" id="UP000239899"/>
    </source>
</evidence>
<name>A0A2P6TYW9_CHLSO</name>
<reference evidence="2 3" key="1">
    <citation type="journal article" date="2018" name="Plant J.">
        <title>Genome sequences of Chlorella sorokiniana UTEX 1602 and Micractinium conductrix SAG 241.80: implications to maltose excretion by a green alga.</title>
        <authorList>
            <person name="Arriola M.B."/>
            <person name="Velmurugan N."/>
            <person name="Zhang Y."/>
            <person name="Plunkett M.H."/>
            <person name="Hondzo H."/>
            <person name="Barney B.M."/>
        </authorList>
    </citation>
    <scope>NUCLEOTIDE SEQUENCE [LARGE SCALE GENOMIC DNA]</scope>
    <source>
        <strain evidence="3">UTEX 1602</strain>
    </source>
</reference>
<organism evidence="2 3">
    <name type="scientific">Chlorella sorokiniana</name>
    <name type="common">Freshwater green alga</name>
    <dbReference type="NCBI Taxonomy" id="3076"/>
    <lineage>
        <taxon>Eukaryota</taxon>
        <taxon>Viridiplantae</taxon>
        <taxon>Chlorophyta</taxon>
        <taxon>core chlorophytes</taxon>
        <taxon>Trebouxiophyceae</taxon>
        <taxon>Chlorellales</taxon>
        <taxon>Chlorellaceae</taxon>
        <taxon>Chlorella clade</taxon>
        <taxon>Chlorella</taxon>
    </lineage>
</organism>